<accession>A0A643FFX3</accession>
<comment type="caution">
    <text evidence="1">The sequence shown here is derived from an EMBL/GenBank/DDBJ whole genome shotgun (WGS) entry which is preliminary data.</text>
</comment>
<gene>
    <name evidence="1" type="ORF">F7Q92_02345</name>
</gene>
<protein>
    <submittedName>
        <fullName evidence="1">Uncharacterized protein</fullName>
    </submittedName>
</protein>
<organism evidence="1 2">
    <name type="scientific">Ideonella dechloratans</name>
    <dbReference type="NCBI Taxonomy" id="36863"/>
    <lineage>
        <taxon>Bacteria</taxon>
        <taxon>Pseudomonadati</taxon>
        <taxon>Pseudomonadota</taxon>
        <taxon>Betaproteobacteria</taxon>
        <taxon>Burkholderiales</taxon>
        <taxon>Sphaerotilaceae</taxon>
        <taxon>Ideonella</taxon>
    </lineage>
</organism>
<dbReference type="Proteomes" id="UP000430120">
    <property type="component" value="Unassembled WGS sequence"/>
</dbReference>
<evidence type="ECO:0000313" key="2">
    <source>
        <dbReference type="Proteomes" id="UP000430120"/>
    </source>
</evidence>
<proteinExistence type="predicted"/>
<reference evidence="1 2" key="1">
    <citation type="submission" date="2019-09" db="EMBL/GenBank/DDBJ databases">
        <title>Draft genome sequences of 48 bacterial type strains from the CCUG.</title>
        <authorList>
            <person name="Tunovic T."/>
            <person name="Pineiro-Iglesias B."/>
            <person name="Unosson C."/>
            <person name="Inganas E."/>
            <person name="Ohlen M."/>
            <person name="Cardew S."/>
            <person name="Jensie-Markopoulos S."/>
            <person name="Salva-Serra F."/>
            <person name="Jaen-Luchoro D."/>
            <person name="Karlsson R."/>
            <person name="Svensson-Stadler L."/>
            <person name="Chun J."/>
            <person name="Moore E."/>
        </authorList>
    </citation>
    <scope>NUCLEOTIDE SEQUENCE [LARGE SCALE GENOMIC DNA]</scope>
    <source>
        <strain evidence="1 2">CCUG 30977</strain>
    </source>
</reference>
<evidence type="ECO:0000313" key="1">
    <source>
        <dbReference type="EMBL" id="KAB0584693.1"/>
    </source>
</evidence>
<dbReference type="AlphaFoldDB" id="A0A643FFX3"/>
<dbReference type="OrthoDB" id="9825937at2"/>
<sequence>MATTSLETMIGTLFTAPADAAVKAEAGYRRIWADWLEQTRDLVGQNNVAALQQMMPQAPVMKFSGVLELTLSMRVASISQVDGGLSLGAGPITVSGGYFRQSSEESALTARGTFTLTNSEVDLTTYLSRMGLTPTDPASLTKAIDTLRGKAT</sequence>
<dbReference type="RefSeq" id="WP_151122339.1">
    <property type="nucleotide sequence ID" value="NZ_CP088082.1"/>
</dbReference>
<name>A0A643FFX3_IDEDE</name>
<keyword evidence="2" id="KW-1185">Reference proteome</keyword>
<dbReference type="EMBL" id="VZPB01000004">
    <property type="protein sequence ID" value="KAB0584693.1"/>
    <property type="molecule type" value="Genomic_DNA"/>
</dbReference>